<dbReference type="PANTHER" id="PTHR21093:SF2">
    <property type="entry name" value="DIVERGENT PROTEIN KINASE DOMAIN 1C"/>
    <property type="match status" value="1"/>
</dbReference>
<name>A0A0L7LC58_OPEBR</name>
<dbReference type="InterPro" id="IPR022049">
    <property type="entry name" value="FAM69_kinase_dom"/>
</dbReference>
<evidence type="ECO:0000313" key="3">
    <source>
        <dbReference type="Proteomes" id="UP000037510"/>
    </source>
</evidence>
<accession>A0A0L7LC58</accession>
<organism evidence="2 3">
    <name type="scientific">Operophtera brumata</name>
    <name type="common">Winter moth</name>
    <name type="synonym">Phalaena brumata</name>
    <dbReference type="NCBI Taxonomy" id="104452"/>
    <lineage>
        <taxon>Eukaryota</taxon>
        <taxon>Metazoa</taxon>
        <taxon>Ecdysozoa</taxon>
        <taxon>Arthropoda</taxon>
        <taxon>Hexapoda</taxon>
        <taxon>Insecta</taxon>
        <taxon>Pterygota</taxon>
        <taxon>Neoptera</taxon>
        <taxon>Endopterygota</taxon>
        <taxon>Lepidoptera</taxon>
        <taxon>Glossata</taxon>
        <taxon>Ditrysia</taxon>
        <taxon>Geometroidea</taxon>
        <taxon>Geometridae</taxon>
        <taxon>Larentiinae</taxon>
        <taxon>Operophtera</taxon>
    </lineage>
</organism>
<dbReference type="AlphaFoldDB" id="A0A0L7LC58"/>
<dbReference type="PANTHER" id="PTHR21093">
    <property type="entry name" value="DIVERGENT PROTEIN KINASE DOMAIN 1C-RELATED"/>
    <property type="match status" value="1"/>
</dbReference>
<feature type="domain" description="FAM69 protein-kinase" evidence="1">
    <location>
        <begin position="77"/>
        <end position="274"/>
    </location>
</feature>
<dbReference type="Proteomes" id="UP000037510">
    <property type="component" value="Unassembled WGS sequence"/>
</dbReference>
<reference evidence="2 3" key="1">
    <citation type="journal article" date="2015" name="Genome Biol. Evol.">
        <title>The genome of winter moth (Operophtera brumata) provides a genomic perspective on sexual dimorphism and phenology.</title>
        <authorList>
            <person name="Derks M.F."/>
            <person name="Smit S."/>
            <person name="Salis L."/>
            <person name="Schijlen E."/>
            <person name="Bossers A."/>
            <person name="Mateman C."/>
            <person name="Pijl A.S."/>
            <person name="de Ridder D."/>
            <person name="Groenen M.A."/>
            <person name="Visser M.E."/>
            <person name="Megens H.J."/>
        </authorList>
    </citation>
    <scope>NUCLEOTIDE SEQUENCE [LARGE SCALE GENOMIC DNA]</scope>
    <source>
        <strain evidence="2">WM2013NL</strain>
        <tissue evidence="2">Head and thorax</tissue>
    </source>
</reference>
<dbReference type="Pfam" id="PF12260">
    <property type="entry name" value="PIP49_C"/>
    <property type="match status" value="1"/>
</dbReference>
<sequence length="301" mass="34393">MNESIVFKSIKASNYGKLSSISVNNSAILLENNFIEGIKKVVKSKFNLAINDVDVKIMSYSQHSQSDGNGYIEKRKLWSLLHDNEYLALFLYDKYNVFPKLVGTCGTFYAVQRLNSISGYKHLVSLYDSHAEWAKRVKISIMILDFLLQLEEIFPEPMLICDVKMNNFRVTSDFKKVKYINLDSIHPLSVANRITGDGSNCKRHSDCDLFDCRSFCNLITYKCQHGVVNNNLQIVCEKIFLGWMLSGRIMISGLLMGSRTPAILVEILEECANPFSENGTPRAQATKEIRKRLYNFLVHFI</sequence>
<evidence type="ECO:0000259" key="1">
    <source>
        <dbReference type="Pfam" id="PF12260"/>
    </source>
</evidence>
<proteinExistence type="predicted"/>
<gene>
    <name evidence="2" type="ORF">OBRU01_11912</name>
</gene>
<dbReference type="EMBL" id="JTDY01001830">
    <property type="protein sequence ID" value="KOB72771.1"/>
    <property type="molecule type" value="Genomic_DNA"/>
</dbReference>
<keyword evidence="3" id="KW-1185">Reference proteome</keyword>
<evidence type="ECO:0000313" key="2">
    <source>
        <dbReference type="EMBL" id="KOB72771.1"/>
    </source>
</evidence>
<comment type="caution">
    <text evidence="2">The sequence shown here is derived from an EMBL/GenBank/DDBJ whole genome shotgun (WGS) entry which is preliminary data.</text>
</comment>
<protein>
    <recommendedName>
        <fullName evidence="1">FAM69 protein-kinase domain-containing protein</fullName>
    </recommendedName>
</protein>